<dbReference type="EMBL" id="KZ819671">
    <property type="protein sequence ID" value="PWN26563.1"/>
    <property type="molecule type" value="Genomic_DNA"/>
</dbReference>
<dbReference type="Gene3D" id="3.40.50.300">
    <property type="entry name" value="P-loop containing nucleotide triphosphate hydrolases"/>
    <property type="match status" value="2"/>
</dbReference>
<keyword evidence="3 9" id="KW-0812">Transmembrane</keyword>
<dbReference type="Proteomes" id="UP000245884">
    <property type="component" value="Unassembled WGS sequence"/>
</dbReference>
<evidence type="ECO:0000256" key="2">
    <source>
        <dbReference type="ARBA" id="ARBA00007577"/>
    </source>
</evidence>
<feature type="transmembrane region" description="Helical" evidence="9">
    <location>
        <begin position="975"/>
        <end position="995"/>
    </location>
</feature>
<dbReference type="PANTHER" id="PTHR43394">
    <property type="entry name" value="ATP-DEPENDENT PERMEASE MDL1, MITOCHONDRIAL"/>
    <property type="match status" value="1"/>
</dbReference>
<dbReference type="GO" id="GO:0005524">
    <property type="term" value="F:ATP binding"/>
    <property type="evidence" value="ECO:0007669"/>
    <property type="project" value="UniProtKB-KW"/>
</dbReference>
<dbReference type="RefSeq" id="XP_025361175.1">
    <property type="nucleotide sequence ID" value="XM_025507810.1"/>
</dbReference>
<dbReference type="SUPFAM" id="SSF90123">
    <property type="entry name" value="ABC transporter transmembrane region"/>
    <property type="match status" value="2"/>
</dbReference>
<feature type="transmembrane region" description="Helical" evidence="9">
    <location>
        <begin position="1077"/>
        <end position="1102"/>
    </location>
</feature>
<dbReference type="CDD" id="cd18577">
    <property type="entry name" value="ABC_6TM_Pgp_ABCB1_D1_like"/>
    <property type="match status" value="1"/>
</dbReference>
<evidence type="ECO:0000256" key="3">
    <source>
        <dbReference type="ARBA" id="ARBA00022692"/>
    </source>
</evidence>
<feature type="transmembrane region" description="Helical" evidence="9">
    <location>
        <begin position="188"/>
        <end position="207"/>
    </location>
</feature>
<feature type="domain" description="ABC transporter" evidence="10">
    <location>
        <begin position="393"/>
        <end position="706"/>
    </location>
</feature>
<reference evidence="12 13" key="1">
    <citation type="journal article" date="2018" name="Mol. Biol. Evol.">
        <title>Broad Genomic Sampling Reveals a Smut Pathogenic Ancestry of the Fungal Clade Ustilaginomycotina.</title>
        <authorList>
            <person name="Kijpornyongpan T."/>
            <person name="Mondo S.J."/>
            <person name="Barry K."/>
            <person name="Sandor L."/>
            <person name="Lee J."/>
            <person name="Lipzen A."/>
            <person name="Pangilinan J."/>
            <person name="LaButti K."/>
            <person name="Hainaut M."/>
            <person name="Henrissat B."/>
            <person name="Grigoriev I.V."/>
            <person name="Spatafora J.W."/>
            <person name="Aime M.C."/>
        </authorList>
    </citation>
    <scope>NUCLEOTIDE SEQUENCE [LARGE SCALE GENOMIC DNA]</scope>
    <source>
        <strain evidence="12 13">MCA 5214</strain>
    </source>
</reference>
<feature type="compositionally biased region" description="Basic and acidic residues" evidence="8">
    <location>
        <begin position="462"/>
        <end position="472"/>
    </location>
</feature>
<dbReference type="GO" id="GO:0090374">
    <property type="term" value="P:oligopeptide export from mitochondrion"/>
    <property type="evidence" value="ECO:0007669"/>
    <property type="project" value="TreeGrafter"/>
</dbReference>
<dbReference type="GO" id="GO:0016887">
    <property type="term" value="F:ATP hydrolysis activity"/>
    <property type="evidence" value="ECO:0007669"/>
    <property type="project" value="InterPro"/>
</dbReference>
<dbReference type="PANTHER" id="PTHR43394:SF18">
    <property type="entry name" value="ABC TRANSPORTER B FAMILY MEMBER 11-LIKE"/>
    <property type="match status" value="1"/>
</dbReference>
<dbReference type="GeneID" id="37029633"/>
<feature type="compositionally biased region" description="Basic and acidic residues" evidence="8">
    <location>
        <begin position="739"/>
        <end position="754"/>
    </location>
</feature>
<evidence type="ECO:0000259" key="11">
    <source>
        <dbReference type="PROSITE" id="PS50929"/>
    </source>
</evidence>
<evidence type="ECO:0000256" key="7">
    <source>
        <dbReference type="ARBA" id="ARBA00023136"/>
    </source>
</evidence>
<accession>A0A316URR3</accession>
<feature type="transmembrane region" description="Helical" evidence="9">
    <location>
        <begin position="111"/>
        <end position="137"/>
    </location>
</feature>
<dbReference type="InterPro" id="IPR039421">
    <property type="entry name" value="Type_1_exporter"/>
</dbReference>
<dbReference type="Pfam" id="PF00005">
    <property type="entry name" value="ABC_tran"/>
    <property type="match status" value="3"/>
</dbReference>
<feature type="domain" description="ABC transmembrane type-1" evidence="11">
    <location>
        <begin position="68"/>
        <end position="356"/>
    </location>
</feature>
<keyword evidence="5" id="KW-0067">ATP-binding</keyword>
<evidence type="ECO:0000313" key="13">
    <source>
        <dbReference type="Proteomes" id="UP000245884"/>
    </source>
</evidence>
<feature type="region of interest" description="Disordered" evidence="8">
    <location>
        <begin position="451"/>
        <end position="508"/>
    </location>
</feature>
<feature type="region of interest" description="Disordered" evidence="8">
    <location>
        <begin position="712"/>
        <end position="789"/>
    </location>
</feature>
<dbReference type="Gene3D" id="1.20.1560.10">
    <property type="entry name" value="ABC transporter type 1, transmembrane domain"/>
    <property type="match status" value="2"/>
</dbReference>
<evidence type="ECO:0000256" key="1">
    <source>
        <dbReference type="ARBA" id="ARBA00004141"/>
    </source>
</evidence>
<dbReference type="PROSITE" id="PS50929">
    <property type="entry name" value="ABC_TM1F"/>
    <property type="match status" value="2"/>
</dbReference>
<feature type="transmembrane region" description="Helical" evidence="9">
    <location>
        <begin position="853"/>
        <end position="875"/>
    </location>
</feature>
<evidence type="ECO:0000256" key="8">
    <source>
        <dbReference type="SAM" id="MobiDB-lite"/>
    </source>
</evidence>
<feature type="compositionally biased region" description="Polar residues" evidence="8">
    <location>
        <begin position="756"/>
        <end position="766"/>
    </location>
</feature>
<dbReference type="PROSITE" id="PS00211">
    <property type="entry name" value="ABC_TRANSPORTER_1"/>
    <property type="match status" value="2"/>
</dbReference>
<evidence type="ECO:0000256" key="5">
    <source>
        <dbReference type="ARBA" id="ARBA00022840"/>
    </source>
</evidence>
<feature type="compositionally biased region" description="Polar residues" evidence="8">
    <location>
        <begin position="727"/>
        <end position="736"/>
    </location>
</feature>
<keyword evidence="6 9" id="KW-1133">Transmembrane helix</keyword>
<keyword evidence="13" id="KW-1185">Reference proteome</keyword>
<evidence type="ECO:0000256" key="4">
    <source>
        <dbReference type="ARBA" id="ARBA00022741"/>
    </source>
</evidence>
<dbReference type="Pfam" id="PF00664">
    <property type="entry name" value="ABC_membrane"/>
    <property type="match status" value="2"/>
</dbReference>
<proteinExistence type="inferred from homology"/>
<dbReference type="STRING" id="1569628.A0A316URR3"/>
<keyword evidence="7 9" id="KW-0472">Membrane</keyword>
<dbReference type="GO" id="GO:0005743">
    <property type="term" value="C:mitochondrial inner membrane"/>
    <property type="evidence" value="ECO:0007669"/>
    <property type="project" value="TreeGrafter"/>
</dbReference>
<dbReference type="InterPro" id="IPR017871">
    <property type="entry name" value="ABC_transporter-like_CS"/>
</dbReference>
<evidence type="ECO:0000256" key="6">
    <source>
        <dbReference type="ARBA" id="ARBA00022989"/>
    </source>
</evidence>
<name>A0A316URR3_9BASI</name>
<feature type="region of interest" description="Disordered" evidence="8">
    <location>
        <begin position="814"/>
        <end position="835"/>
    </location>
</feature>
<organism evidence="12 13">
    <name type="scientific">Jaminaea rosea</name>
    <dbReference type="NCBI Taxonomy" id="1569628"/>
    <lineage>
        <taxon>Eukaryota</taxon>
        <taxon>Fungi</taxon>
        <taxon>Dikarya</taxon>
        <taxon>Basidiomycota</taxon>
        <taxon>Ustilaginomycotina</taxon>
        <taxon>Exobasidiomycetes</taxon>
        <taxon>Microstromatales</taxon>
        <taxon>Microstromatales incertae sedis</taxon>
        <taxon>Jaminaea</taxon>
    </lineage>
</organism>
<gene>
    <name evidence="12" type="ORF">BDZ90DRAFT_253969</name>
</gene>
<comment type="subcellular location">
    <subcellularLocation>
        <location evidence="1">Membrane</location>
        <topology evidence="1">Multi-pass membrane protein</topology>
    </subcellularLocation>
</comment>
<dbReference type="SMART" id="SM00382">
    <property type="entry name" value="AAA"/>
    <property type="match status" value="2"/>
</dbReference>
<dbReference type="InterPro" id="IPR003593">
    <property type="entry name" value="AAA+_ATPase"/>
</dbReference>
<feature type="transmembrane region" description="Helical" evidence="9">
    <location>
        <begin position="899"/>
        <end position="921"/>
    </location>
</feature>
<dbReference type="InterPro" id="IPR011527">
    <property type="entry name" value="ABC1_TM_dom"/>
</dbReference>
<feature type="domain" description="ABC transporter" evidence="10">
    <location>
        <begin position="1191"/>
        <end position="1430"/>
    </location>
</feature>
<dbReference type="GO" id="GO:0015421">
    <property type="term" value="F:ABC-type oligopeptide transporter activity"/>
    <property type="evidence" value="ECO:0007669"/>
    <property type="project" value="TreeGrafter"/>
</dbReference>
<evidence type="ECO:0000259" key="10">
    <source>
        <dbReference type="PROSITE" id="PS50893"/>
    </source>
</evidence>
<dbReference type="FunFam" id="3.40.50.300:FF:000913">
    <property type="entry name" value="ABC multidrug transporter SitT"/>
    <property type="match status" value="1"/>
</dbReference>
<feature type="transmembrane region" description="Helical" evidence="9">
    <location>
        <begin position="65"/>
        <end position="91"/>
    </location>
</feature>
<keyword evidence="12" id="KW-0378">Hydrolase</keyword>
<evidence type="ECO:0000313" key="12">
    <source>
        <dbReference type="EMBL" id="PWN26563.1"/>
    </source>
</evidence>
<comment type="similarity">
    <text evidence="2">Belongs to the ABC transporter superfamily. ABCB family. Multidrug resistance exporter (TC 3.A.1.201) subfamily.</text>
</comment>
<feature type="transmembrane region" description="Helical" evidence="9">
    <location>
        <begin position="1114"/>
        <end position="1135"/>
    </location>
</feature>
<dbReference type="InterPro" id="IPR027417">
    <property type="entry name" value="P-loop_NTPase"/>
</dbReference>
<sequence>MASPRKDVDEAEVISPCRSRGDIVDVTQLRPHRSRLPTFFYLLSFAPPCPAIWRDPRGFVTHPLVLYFIGFVTALAAGVSMPSLDLLYGYWTNGITPGTSTSSGILARSSQVAWIMTVIGVVSLGLNWLFLTCFASASHNLTVRLRHTYVASIIVQDQAFFDVVGPGEIASRASKDVSTVRTALGEKMAFIIWALATLVTGLISAFINAPRLAGVLFALIPFTVLVFAVLGWATDLVSTPALAVEGKAASLVEQTLSSVRIVQAFGMAQHLIRRLNEGMLERLERLGLGRSLIRGIEQSTIYTILNLSYSTSFWFGSIQIARGTTSVGAVLTTFFNILNALFALANAVPHLAILFEGYVALGSLRKQIERVPVIDVRDQSGRKEAAKLDAPAFELHDITFAYPSRPFSKSLNHVSATVQRGQVTAFVGPSGSGKTTIASLLMREYDPETCNWRNPVDPLPEVEQREADEEKKAAKRKRGRLPLIKREKSTESGASSTGAEKGAGSADLEAKRSRVVGSGLVTYQGADLRSYNLRWLRSQVAVVSQHPQLFTASIFENVAAGLREGISPDEARPRCIEALKKADAWHFVEKLPQGIDTVVSGGRVGLLSGGQRQRVAIARALVREPEVLILDEGTSALDSATEDRIKVMLQEEQKKRGMTLVLIAHRLSTIREADKIVVMAKGEVRDQGTYDELMREERDDQTFREMALAQQAAVTEVDDPSPKRRTSVSTLATSTAIDGRGEGRHGRGTLDARKPSLTSTASSSNPLKRLPSSFSGRGASHPEHTAKAVAADAQAIAGPSTAQDAAGITRVLSAKEQDGAAAQEEEALGGDKKEPAPRPRMRALFRILAHRKWFFLVGILGAIIGGGSFPVAGYLTGRAVDSLSIEGNNRELRRQSDAWALYFFILALADLVIFLVNAFFLELASESVVRKLKVDGLRALLRQEIGFFDQEESASGALTSAVSSHPSNVGAATGLILSQVILSLTNLLGSLILGLVLSWKATLVCLAPVFVLFVAGFAEVAALERYETMASKPSGKAAAYISEVMDGVRTVSALGRESEVMRTFDSESRSDPHRYKFLALGALGFATGQAMVLFLSALVFYWGGKLLSEDELGISQLYAVFEAVIIGAFSAGRLFTYIGDYSRAYSSFGQIQAWLVRKPKVAMIEPTTVTSTTTEKQSESDVATSATRGDIVFSRVEMRYPQRPQHAALRSLDLTIQSGTNVAFCGTSGSGKSSILSLIERFYDPTRGTITFGGVDSRSMSIESLRAGIAYVSQDPVLFEGPLRWNIALGAQDPTSVSDEAIESALEQACILDFVRTLPQGLETDIGMKGAQLSGGQKQRLCIARAILRDAPLLLLDEATSALDATSEKSVQRALDRASVGRTTVTIAHRLSTIRNADVIHVVEEGDIVESGGHEELLKRGGRYRDLVAAQL</sequence>
<evidence type="ECO:0000256" key="9">
    <source>
        <dbReference type="SAM" id="Phobius"/>
    </source>
</evidence>
<keyword evidence="4" id="KW-0547">Nucleotide-binding</keyword>
<dbReference type="PROSITE" id="PS50893">
    <property type="entry name" value="ABC_TRANSPORTER_2"/>
    <property type="match status" value="2"/>
</dbReference>
<dbReference type="OrthoDB" id="6500128at2759"/>
<dbReference type="SUPFAM" id="SSF52540">
    <property type="entry name" value="P-loop containing nucleoside triphosphate hydrolases"/>
    <property type="match status" value="2"/>
</dbReference>
<dbReference type="InterPro" id="IPR036640">
    <property type="entry name" value="ABC1_TM_sf"/>
</dbReference>
<dbReference type="CDD" id="cd18578">
    <property type="entry name" value="ABC_6TM_Pgp_ABCB1_D2_like"/>
    <property type="match status" value="1"/>
</dbReference>
<feature type="transmembrane region" description="Helical" evidence="9">
    <location>
        <begin position="1001"/>
        <end position="1023"/>
    </location>
</feature>
<feature type="domain" description="ABC transmembrane type-1" evidence="11">
    <location>
        <begin position="856"/>
        <end position="1143"/>
    </location>
</feature>
<feature type="transmembrane region" description="Helical" evidence="9">
    <location>
        <begin position="213"/>
        <end position="233"/>
    </location>
</feature>
<dbReference type="InterPro" id="IPR003439">
    <property type="entry name" value="ABC_transporter-like_ATP-bd"/>
</dbReference>
<protein>
    <submittedName>
        <fullName evidence="12">P-loop containing nucleoside triphosphate hydrolase protein</fullName>
    </submittedName>
</protein>